<dbReference type="GeneID" id="66609078"/>
<feature type="domain" description="HIT" evidence="4">
    <location>
        <begin position="13"/>
        <end position="120"/>
    </location>
</feature>
<dbReference type="Pfam" id="PF01230">
    <property type="entry name" value="HIT"/>
    <property type="match status" value="1"/>
</dbReference>
<feature type="short sequence motif" description="Histidine triad motif" evidence="2 3">
    <location>
        <begin position="105"/>
        <end position="109"/>
    </location>
</feature>
<evidence type="ECO:0000256" key="3">
    <source>
        <dbReference type="PROSITE-ProRule" id="PRU00464"/>
    </source>
</evidence>
<reference evidence="5 6" key="1">
    <citation type="journal article" date="2010" name="Appl. Environ. Microbiol.">
        <title>Targeted chromosomal knockouts in Mycoplasma pneumoniae.</title>
        <authorList>
            <person name="Krishnakumar R."/>
            <person name="Assad-Garcia N."/>
            <person name="Benders G.A."/>
            <person name="Phan Q."/>
            <person name="Montague M.G."/>
            <person name="Glass J.I."/>
        </authorList>
    </citation>
    <scope>NUCLEOTIDE SEQUENCE [LARGE SCALE GENOMIC DNA]</scope>
    <source>
        <strain evidence="6">ATCC 15531 / DSM 22911 / NBRC 14401 / NCTC 10119 / FH</strain>
    </source>
</reference>
<dbReference type="PRINTS" id="PR00332">
    <property type="entry name" value="HISTRIAD"/>
</dbReference>
<dbReference type="InterPro" id="IPR019808">
    <property type="entry name" value="Histidine_triad_CS"/>
</dbReference>
<dbReference type="PROSITE" id="PS51084">
    <property type="entry name" value="HIT_2"/>
    <property type="match status" value="1"/>
</dbReference>
<accession>A0A0H3DLZ0</accession>
<evidence type="ECO:0000313" key="6">
    <source>
        <dbReference type="Proteomes" id="UP000007756"/>
    </source>
</evidence>
<evidence type="ECO:0000256" key="2">
    <source>
        <dbReference type="PIRSR" id="PIRSR601310-3"/>
    </source>
</evidence>
<dbReference type="InterPro" id="IPR001310">
    <property type="entry name" value="Histidine_triad_HIT"/>
</dbReference>
<dbReference type="GO" id="GO:0003824">
    <property type="term" value="F:catalytic activity"/>
    <property type="evidence" value="ECO:0007669"/>
    <property type="project" value="InterPro"/>
</dbReference>
<dbReference type="SUPFAM" id="SSF54197">
    <property type="entry name" value="HIT-like"/>
    <property type="match status" value="1"/>
</dbReference>
<name>A0A0H3DLZ0_MYCPB</name>
<dbReference type="EMBL" id="CP002077">
    <property type="protein sequence ID" value="ADK86746.1"/>
    <property type="molecule type" value="Genomic_DNA"/>
</dbReference>
<dbReference type="STRING" id="722438.F539_01505"/>
<dbReference type="HOGENOM" id="CLU_056776_3_2_14"/>
<dbReference type="InterPro" id="IPR011146">
    <property type="entry name" value="HIT-like"/>
</dbReference>
<dbReference type="eggNOG" id="COG0537">
    <property type="taxonomic scope" value="Bacteria"/>
</dbReference>
<evidence type="ECO:0000256" key="1">
    <source>
        <dbReference type="PIRSR" id="PIRSR601310-1"/>
    </source>
</evidence>
<dbReference type="PATRIC" id="fig|722438.3.peg.301"/>
<dbReference type="AlphaFoldDB" id="A0A0H3DLZ0"/>
<dbReference type="RefSeq" id="WP_014325433.1">
    <property type="nucleotide sequence ID" value="NZ_CP010546.1"/>
</dbReference>
<dbReference type="PROSITE" id="PS00892">
    <property type="entry name" value="HIT_1"/>
    <property type="match status" value="1"/>
</dbReference>
<dbReference type="InterPro" id="IPR039384">
    <property type="entry name" value="HINT"/>
</dbReference>
<dbReference type="PANTHER" id="PTHR46648:SF1">
    <property type="entry name" value="ADENOSINE 5'-MONOPHOSPHORAMIDASE HNT1"/>
    <property type="match status" value="1"/>
</dbReference>
<organism evidence="5 6">
    <name type="scientific">Mycoplasmoides pneumoniae (strain ATCC 15531 / DSM 23978 / CIP 103766 / NBRC 14401 / NCTC 10119 / FH)</name>
    <name type="common">Mycoplasma pneumoniae</name>
    <dbReference type="NCBI Taxonomy" id="722438"/>
    <lineage>
        <taxon>Bacteria</taxon>
        <taxon>Bacillati</taxon>
        <taxon>Mycoplasmatota</taxon>
        <taxon>Mycoplasmoidales</taxon>
        <taxon>Mycoplasmoidaceae</taxon>
        <taxon>Mycoplasmoides</taxon>
    </lineage>
</organism>
<dbReference type="KEGG" id="mpj:MPNE_0306"/>
<evidence type="ECO:0000313" key="5">
    <source>
        <dbReference type="EMBL" id="ADK86746.1"/>
    </source>
</evidence>
<feature type="active site" description="Tele-AMP-histidine intermediate" evidence="1">
    <location>
        <position position="107"/>
    </location>
</feature>
<sequence>MVQKQSMANNNCIFCGIVEGNVKSFKVGENEHAVAFLDAFPVADGHTLVIPKKHAVNYSSTDDESLKAVSLLAKEMALKLQQRLQPAGLNYVVNEGAKAGQEVFHYHMHVVPKYETGLGFCYNVKKTNNRSIEANWELLTKEVD</sequence>
<dbReference type="Gene3D" id="3.30.428.10">
    <property type="entry name" value="HIT-like"/>
    <property type="match status" value="1"/>
</dbReference>
<dbReference type="GO" id="GO:0009117">
    <property type="term" value="P:nucleotide metabolic process"/>
    <property type="evidence" value="ECO:0007669"/>
    <property type="project" value="TreeGrafter"/>
</dbReference>
<protein>
    <submittedName>
        <fullName evidence="5">Histidine triad domain protein</fullName>
    </submittedName>
</protein>
<evidence type="ECO:0000259" key="4">
    <source>
        <dbReference type="PROSITE" id="PS51084"/>
    </source>
</evidence>
<dbReference type="PANTHER" id="PTHR46648">
    <property type="entry name" value="HIT FAMILY PROTEIN 1"/>
    <property type="match status" value="1"/>
</dbReference>
<dbReference type="PaxDb" id="722438-MPNE_0306"/>
<dbReference type="InterPro" id="IPR036265">
    <property type="entry name" value="HIT-like_sf"/>
</dbReference>
<dbReference type="Proteomes" id="UP000007756">
    <property type="component" value="Chromosome"/>
</dbReference>
<dbReference type="CDD" id="cd01277">
    <property type="entry name" value="HINT_subgroup"/>
    <property type="match status" value="1"/>
</dbReference>
<gene>
    <name evidence="5" type="ordered locus">MPNE_0306</name>
</gene>
<proteinExistence type="predicted"/>